<reference evidence="2 3" key="1">
    <citation type="submission" date="2019-09" db="EMBL/GenBank/DDBJ databases">
        <title>NBRP : Genome information of microbial organism related human and environment.</title>
        <authorList>
            <person name="Hattori M."/>
            <person name="Oshima K."/>
            <person name="Inaba H."/>
            <person name="Suda W."/>
            <person name="Sakamoto M."/>
            <person name="Iino T."/>
            <person name="Kitahara M."/>
            <person name="Oshida Y."/>
            <person name="Iida T."/>
            <person name="Kudo T."/>
            <person name="Itoh T."/>
            <person name="Ohkuma M."/>
        </authorList>
    </citation>
    <scope>NUCLEOTIDE SEQUENCE [LARGE SCALE GENOMIC DNA]</scope>
    <source>
        <strain evidence="2 3">Mie-1</strain>
    </source>
</reference>
<dbReference type="InterPro" id="IPR000073">
    <property type="entry name" value="AB_hydrolase_1"/>
</dbReference>
<proteinExistence type="predicted"/>
<dbReference type="Pfam" id="PF00561">
    <property type="entry name" value="Abhydrolase_1"/>
    <property type="match status" value="1"/>
</dbReference>
<dbReference type="GO" id="GO:0016787">
    <property type="term" value="F:hydrolase activity"/>
    <property type="evidence" value="ECO:0007669"/>
    <property type="project" value="UniProtKB-KW"/>
</dbReference>
<dbReference type="Gene3D" id="3.40.50.1820">
    <property type="entry name" value="alpha/beta hydrolase"/>
    <property type="match status" value="1"/>
</dbReference>
<evidence type="ECO:0000259" key="1">
    <source>
        <dbReference type="Pfam" id="PF00561"/>
    </source>
</evidence>
<name>A0A5A7N404_9PROT</name>
<organism evidence="2 3">
    <name type="scientific">Iodidimonas gelatinilytica</name>
    <dbReference type="NCBI Taxonomy" id="1236966"/>
    <lineage>
        <taxon>Bacteria</taxon>
        <taxon>Pseudomonadati</taxon>
        <taxon>Pseudomonadota</taxon>
        <taxon>Alphaproteobacteria</taxon>
        <taxon>Iodidimonadales</taxon>
        <taxon>Iodidimonadaceae</taxon>
        <taxon>Iodidimonas</taxon>
    </lineage>
</organism>
<comment type="caution">
    <text evidence="2">The sequence shown here is derived from an EMBL/GenBank/DDBJ whole genome shotgun (WGS) entry which is preliminary data.</text>
</comment>
<dbReference type="PANTHER" id="PTHR12277:SF79">
    <property type="entry name" value="XAA-PRO DIPEPTIDYL-PEPTIDASE-RELATED"/>
    <property type="match status" value="1"/>
</dbReference>
<feature type="domain" description="AB hydrolase-1" evidence="1">
    <location>
        <begin position="74"/>
        <end position="187"/>
    </location>
</feature>
<dbReference type="Proteomes" id="UP000325187">
    <property type="component" value="Unassembled WGS sequence"/>
</dbReference>
<dbReference type="RefSeq" id="WP_150002690.1">
    <property type="nucleotide sequence ID" value="NZ_BKCM01000013.1"/>
</dbReference>
<sequence length="280" mass="30133">MIKRLSIALVALLLLTGASGYGLHVYYKDRIFNPSPDRPDASLVPFPVETVSIETPDGLALNAWWHAPLAGEETILYLHGNSKSIGKYTRGTAPLVEAGYGVLMLEYRGYGGNPGALSDDGFLIDAKAGLDWLEDRGIPSPSVHVYGYSLGTGTAVPLAADRAVASVVLAAPFASIAEMGYDQFPKWFVDAILTDRFDSIAHIQDVEEPVLIIHGTEDATVPQHQSERLMAAGGDNITRLLFDGAGHGWDLFEPRGNAAILDFLRQHESTKMASEATTAP</sequence>
<keyword evidence="2" id="KW-0378">Hydrolase</keyword>
<evidence type="ECO:0000313" key="2">
    <source>
        <dbReference type="EMBL" id="GER01809.1"/>
    </source>
</evidence>
<dbReference type="AlphaFoldDB" id="A0A5A7N404"/>
<dbReference type="PANTHER" id="PTHR12277">
    <property type="entry name" value="ALPHA/BETA HYDROLASE DOMAIN-CONTAINING PROTEIN"/>
    <property type="match status" value="1"/>
</dbReference>
<evidence type="ECO:0000313" key="3">
    <source>
        <dbReference type="Proteomes" id="UP000325187"/>
    </source>
</evidence>
<accession>A0A5A7N404</accession>
<dbReference type="SUPFAM" id="SSF53474">
    <property type="entry name" value="alpha/beta-Hydrolases"/>
    <property type="match status" value="1"/>
</dbReference>
<protein>
    <submittedName>
        <fullName evidence="2">Alpha/beta hydrolase</fullName>
    </submittedName>
</protein>
<dbReference type="EMBL" id="BKCM01000013">
    <property type="protein sequence ID" value="GER01809.1"/>
    <property type="molecule type" value="Genomic_DNA"/>
</dbReference>
<gene>
    <name evidence="2" type="ORF">JCM17845_24320</name>
</gene>
<dbReference type="InterPro" id="IPR029058">
    <property type="entry name" value="AB_hydrolase_fold"/>
</dbReference>
<keyword evidence="3" id="KW-1185">Reference proteome</keyword>